<name>A0ABP9F511_9GAMM</name>
<dbReference type="Proteomes" id="UP001499988">
    <property type="component" value="Unassembled WGS sequence"/>
</dbReference>
<dbReference type="EMBL" id="BAABJZ010000091">
    <property type="protein sequence ID" value="GAA4893642.1"/>
    <property type="molecule type" value="Genomic_DNA"/>
</dbReference>
<sequence>MKKKITLHKTAVAVMVSGLFAGAALAQEETNPGYSPFVDKDYPRTVYFGDTHMHSAFSADAGMLGLTMSAEDTFRFARGEEVKTSSGMRAKIDRPLDFMVLADHSENLGLAPMLLEGNEMLLENETGKRWLELYQAGLGRQVYFEWASRSAWGGDQINDPEVNRVSWHRLLEVNERFNEPGIFTALHGYEWSSLNGQDAPSNLHRVVIFRDGIDVAKQTMPMSAFKSHDPERLWDWMEDAEKNAGATLLAIPHNGNLSNGLMFPNTRWNGEPIDESYVETRARWEPLYEVTQIKGDGEAHPVLSPDDEFADFGTWDRSDIMGWKAKTDDMLPGEYAREALKTGLKHEEELGTNPYQFGVIGATDSHSSFASTRADNYFGKMAEGEPSAHRINGFVVKSAVGDDALSSRSYEEMIGGLAAVWATENTREALFDAMQRKEVYATTGNRMSVRVFGGWEFEESDIYSPYFVDLGYSKGVPMGGDLVDAPKNAVPRFMIQAQRDAMGANLERVQVVKGWLDSDGETQERIYDVIVSDGRTIGEDGRAREAVASTVDLKDASYNNSVGQPIMEGFWQDPDFDPNLRAFYYVRVLEIPTPNWMAYDAKYFGNEIPAEAVMEIQNRAYTSAIWYTPAK</sequence>
<feature type="chain" id="PRO_5045751003" evidence="1">
    <location>
        <begin position="27"/>
        <end position="631"/>
    </location>
</feature>
<reference evidence="3" key="1">
    <citation type="journal article" date="2019" name="Int. J. Syst. Evol. Microbiol.">
        <title>The Global Catalogue of Microorganisms (GCM) 10K type strain sequencing project: providing services to taxonomists for standard genome sequencing and annotation.</title>
        <authorList>
            <consortium name="The Broad Institute Genomics Platform"/>
            <consortium name="The Broad Institute Genome Sequencing Center for Infectious Disease"/>
            <person name="Wu L."/>
            <person name="Ma J."/>
        </authorList>
    </citation>
    <scope>NUCLEOTIDE SEQUENCE [LARGE SCALE GENOMIC DNA]</scope>
    <source>
        <strain evidence="3">JCM 18401</strain>
    </source>
</reference>
<keyword evidence="1" id="KW-0732">Signal</keyword>
<gene>
    <name evidence="2" type="ORF">GCM10023333_28520</name>
</gene>
<dbReference type="Pfam" id="PF12228">
    <property type="entry name" value="DUF3604"/>
    <property type="match status" value="1"/>
</dbReference>
<dbReference type="Gene3D" id="3.20.20.140">
    <property type="entry name" value="Metal-dependent hydrolases"/>
    <property type="match status" value="1"/>
</dbReference>
<comment type="caution">
    <text evidence="2">The sequence shown here is derived from an EMBL/GenBank/DDBJ whole genome shotgun (WGS) entry which is preliminary data.</text>
</comment>
<keyword evidence="3" id="KW-1185">Reference proteome</keyword>
<accession>A0ABP9F511</accession>
<organism evidence="2 3">
    <name type="scientific">Ferrimonas pelagia</name>
    <dbReference type="NCBI Taxonomy" id="1177826"/>
    <lineage>
        <taxon>Bacteria</taxon>
        <taxon>Pseudomonadati</taxon>
        <taxon>Pseudomonadota</taxon>
        <taxon>Gammaproteobacteria</taxon>
        <taxon>Alteromonadales</taxon>
        <taxon>Ferrimonadaceae</taxon>
        <taxon>Ferrimonas</taxon>
    </lineage>
</organism>
<feature type="signal peptide" evidence="1">
    <location>
        <begin position="1"/>
        <end position="26"/>
    </location>
</feature>
<dbReference type="InterPro" id="IPR022028">
    <property type="entry name" value="DUF3604"/>
</dbReference>
<evidence type="ECO:0000313" key="2">
    <source>
        <dbReference type="EMBL" id="GAA4893642.1"/>
    </source>
</evidence>
<protein>
    <submittedName>
        <fullName evidence="2">DUF3604 domain-containing protein</fullName>
    </submittedName>
</protein>
<dbReference type="RefSeq" id="WP_345336098.1">
    <property type="nucleotide sequence ID" value="NZ_BAABJZ010000091.1"/>
</dbReference>
<evidence type="ECO:0000256" key="1">
    <source>
        <dbReference type="SAM" id="SignalP"/>
    </source>
</evidence>
<evidence type="ECO:0000313" key="3">
    <source>
        <dbReference type="Proteomes" id="UP001499988"/>
    </source>
</evidence>
<proteinExistence type="predicted"/>